<dbReference type="AlphaFoldDB" id="A0A4Y2UET7"/>
<keyword evidence="2" id="KW-1185">Reference proteome</keyword>
<evidence type="ECO:0000313" key="2">
    <source>
        <dbReference type="Proteomes" id="UP000499080"/>
    </source>
</evidence>
<gene>
    <name evidence="1" type="ORF">AVEN_222957_1</name>
</gene>
<sequence length="105" mass="11523">MHVSVSLLPRFLSTGISFKDPVQAGITAGSNGKSRDSNKILLTCDDLTSRDTSMPTEGGKSLSSPHSLKVCIFLYPSDFRLVATSDWIDKTRFKFCPSRNHTGSR</sequence>
<dbReference type="Proteomes" id="UP000499080">
    <property type="component" value="Unassembled WGS sequence"/>
</dbReference>
<organism evidence="1 2">
    <name type="scientific">Araneus ventricosus</name>
    <name type="common">Orbweaver spider</name>
    <name type="synonym">Epeira ventricosa</name>
    <dbReference type="NCBI Taxonomy" id="182803"/>
    <lineage>
        <taxon>Eukaryota</taxon>
        <taxon>Metazoa</taxon>
        <taxon>Ecdysozoa</taxon>
        <taxon>Arthropoda</taxon>
        <taxon>Chelicerata</taxon>
        <taxon>Arachnida</taxon>
        <taxon>Araneae</taxon>
        <taxon>Araneomorphae</taxon>
        <taxon>Entelegynae</taxon>
        <taxon>Araneoidea</taxon>
        <taxon>Araneidae</taxon>
        <taxon>Araneus</taxon>
    </lineage>
</organism>
<reference evidence="1 2" key="1">
    <citation type="journal article" date="2019" name="Sci. Rep.">
        <title>Orb-weaving spider Araneus ventricosus genome elucidates the spidroin gene catalogue.</title>
        <authorList>
            <person name="Kono N."/>
            <person name="Nakamura H."/>
            <person name="Ohtoshi R."/>
            <person name="Moran D.A.P."/>
            <person name="Shinohara A."/>
            <person name="Yoshida Y."/>
            <person name="Fujiwara M."/>
            <person name="Mori M."/>
            <person name="Tomita M."/>
            <person name="Arakawa K."/>
        </authorList>
    </citation>
    <scope>NUCLEOTIDE SEQUENCE [LARGE SCALE GENOMIC DNA]</scope>
</reference>
<protein>
    <submittedName>
        <fullName evidence="1">Uncharacterized protein</fullName>
    </submittedName>
</protein>
<dbReference type="EMBL" id="BGPR01035992">
    <property type="protein sequence ID" value="GBO11053.1"/>
    <property type="molecule type" value="Genomic_DNA"/>
</dbReference>
<accession>A0A4Y2UET7</accession>
<evidence type="ECO:0000313" key="1">
    <source>
        <dbReference type="EMBL" id="GBO11053.1"/>
    </source>
</evidence>
<proteinExistence type="predicted"/>
<name>A0A4Y2UET7_ARAVE</name>
<comment type="caution">
    <text evidence="1">The sequence shown here is derived from an EMBL/GenBank/DDBJ whole genome shotgun (WGS) entry which is preliminary data.</text>
</comment>